<dbReference type="GO" id="GO:0006325">
    <property type="term" value="P:chromatin organization"/>
    <property type="evidence" value="ECO:0007669"/>
    <property type="project" value="UniProtKB-ARBA"/>
</dbReference>
<protein>
    <recommendedName>
        <fullName evidence="4">Bromo domain-containing protein</fullName>
    </recommendedName>
</protein>
<evidence type="ECO:0000313" key="2">
    <source>
        <dbReference type="EMBL" id="GAN03747.1"/>
    </source>
</evidence>
<name>A0A0C9MKX0_9FUNG</name>
<dbReference type="EMBL" id="DF836336">
    <property type="protein sequence ID" value="GAN03747.1"/>
    <property type="molecule type" value="Genomic_DNA"/>
</dbReference>
<proteinExistence type="predicted"/>
<reference evidence="2" key="1">
    <citation type="submission" date="2014-09" db="EMBL/GenBank/DDBJ databases">
        <title>Draft genome sequence of an oleaginous Mucoromycotina fungus Mucor ambiguus NBRC6742.</title>
        <authorList>
            <person name="Takeda I."/>
            <person name="Yamane N."/>
            <person name="Morita T."/>
            <person name="Tamano K."/>
            <person name="Machida M."/>
            <person name="Baker S."/>
            <person name="Koike H."/>
        </authorList>
    </citation>
    <scope>NUCLEOTIDE SEQUENCE</scope>
    <source>
        <strain evidence="2">NBRC 6742</strain>
    </source>
</reference>
<accession>A0A0C9MKX0</accession>
<keyword evidence="3" id="KW-1185">Reference proteome</keyword>
<evidence type="ECO:0008006" key="4">
    <source>
        <dbReference type="Google" id="ProtNLM"/>
    </source>
</evidence>
<organism evidence="2">
    <name type="scientific">Mucor ambiguus</name>
    <dbReference type="NCBI Taxonomy" id="91626"/>
    <lineage>
        <taxon>Eukaryota</taxon>
        <taxon>Fungi</taxon>
        <taxon>Fungi incertae sedis</taxon>
        <taxon>Mucoromycota</taxon>
        <taxon>Mucoromycotina</taxon>
        <taxon>Mucoromycetes</taxon>
        <taxon>Mucorales</taxon>
        <taxon>Mucorineae</taxon>
        <taxon>Mucoraceae</taxon>
        <taxon>Mucor</taxon>
    </lineage>
</organism>
<dbReference type="Gene3D" id="1.20.920.10">
    <property type="entry name" value="Bromodomain-like"/>
    <property type="match status" value="1"/>
</dbReference>
<dbReference type="AlphaFoldDB" id="A0A0C9MKX0"/>
<dbReference type="Proteomes" id="UP000053815">
    <property type="component" value="Unassembled WGS sequence"/>
</dbReference>
<gene>
    <name evidence="2" type="ORF">MAM1_0047d03202</name>
</gene>
<dbReference type="SUPFAM" id="SSF47370">
    <property type="entry name" value="Bromodomain"/>
    <property type="match status" value="1"/>
</dbReference>
<dbReference type="STRING" id="91626.A0A0C9MKX0"/>
<dbReference type="InterPro" id="IPR036427">
    <property type="entry name" value="Bromodomain-like_sf"/>
</dbReference>
<evidence type="ECO:0000256" key="1">
    <source>
        <dbReference type="ARBA" id="ARBA00023117"/>
    </source>
</evidence>
<keyword evidence="1" id="KW-0103">Bromodomain</keyword>
<evidence type="ECO:0000313" key="3">
    <source>
        <dbReference type="Proteomes" id="UP000053815"/>
    </source>
</evidence>
<sequence length="155" mass="17773">MEHKVCAPGHSKRRPHRNLLKHSHFDPVVSEPNNHYLAILLRLNLLTIEFASGMRLIFTNCYTFNAEGHFLSRNAKILEKALNMEASKLQRKEQNPKSSIGIARSVLPMEAKLGKYYSVSDKMKRRPSYHLFQVLLDAELLGTLSHHDIAKLPMD</sequence>